<accession>A0A1D3L1P1</accession>
<feature type="transmembrane region" description="Helical" evidence="1">
    <location>
        <begin position="39"/>
        <end position="59"/>
    </location>
</feature>
<name>A0A1D3L1P1_9EURY</name>
<proteinExistence type="predicted"/>
<keyword evidence="1" id="KW-1133">Transmembrane helix</keyword>
<evidence type="ECO:0000259" key="2">
    <source>
        <dbReference type="Pfam" id="PF13240"/>
    </source>
</evidence>
<evidence type="ECO:0000313" key="4">
    <source>
        <dbReference type="Proteomes" id="UP000094707"/>
    </source>
</evidence>
<keyword evidence="1" id="KW-0812">Transmembrane</keyword>
<dbReference type="KEGG" id="mcub:MCBB_1032"/>
<feature type="domain" description="Zinc-ribbon" evidence="2">
    <location>
        <begin position="3"/>
        <end position="25"/>
    </location>
</feature>
<sequence length="114" mass="13160">MIKCSECGFENPEGSKYCSECGNELKTALNKPVKEMSNLWYLVTFFIPLMGILGGMYYWGKGYKNAPMVLYFGLFMAVINLIIAFWPYIYNLKFNLGLLFKYLNFNLINSSITQ</sequence>
<dbReference type="STRING" id="118062.MCBB_1032"/>
<dbReference type="EMBL" id="LT607756">
    <property type="protein sequence ID" value="SCG85592.1"/>
    <property type="molecule type" value="Genomic_DNA"/>
</dbReference>
<protein>
    <recommendedName>
        <fullName evidence="2">Zinc-ribbon domain-containing protein</fullName>
    </recommendedName>
</protein>
<dbReference type="AlphaFoldDB" id="A0A1D3L1P1"/>
<dbReference type="Pfam" id="PF13240">
    <property type="entry name" value="Zn_Ribbon_1"/>
    <property type="match status" value="1"/>
</dbReference>
<evidence type="ECO:0000256" key="1">
    <source>
        <dbReference type="SAM" id="Phobius"/>
    </source>
</evidence>
<keyword evidence="1" id="KW-0472">Membrane</keyword>
<dbReference type="OrthoDB" id="82467at2157"/>
<evidence type="ECO:0000313" key="3">
    <source>
        <dbReference type="EMBL" id="SCG85592.1"/>
    </source>
</evidence>
<dbReference type="RefSeq" id="WP_071906739.1">
    <property type="nucleotide sequence ID" value="NZ_LT607756.1"/>
</dbReference>
<feature type="transmembrane region" description="Helical" evidence="1">
    <location>
        <begin position="68"/>
        <end position="89"/>
    </location>
</feature>
<gene>
    <name evidence="3" type="ORF">MCBB_1032</name>
</gene>
<dbReference type="Proteomes" id="UP000094707">
    <property type="component" value="Chromosome I"/>
</dbReference>
<dbReference type="InterPro" id="IPR026870">
    <property type="entry name" value="Zinc_ribbon_dom"/>
</dbReference>
<organism evidence="3 4">
    <name type="scientific">Methanobacterium congolense</name>
    <dbReference type="NCBI Taxonomy" id="118062"/>
    <lineage>
        <taxon>Archaea</taxon>
        <taxon>Methanobacteriati</taxon>
        <taxon>Methanobacteriota</taxon>
        <taxon>Methanomada group</taxon>
        <taxon>Methanobacteria</taxon>
        <taxon>Methanobacteriales</taxon>
        <taxon>Methanobacteriaceae</taxon>
        <taxon>Methanobacterium</taxon>
    </lineage>
</organism>
<reference evidence="3 4" key="1">
    <citation type="submission" date="2016-08" db="EMBL/GenBank/DDBJ databases">
        <authorList>
            <person name="Seilhamer J.J."/>
        </authorList>
    </citation>
    <scope>NUCLEOTIDE SEQUENCE [LARGE SCALE GENOMIC DNA]</scope>
    <source>
        <strain evidence="3">Buetzberg</strain>
    </source>
</reference>
<keyword evidence="4" id="KW-1185">Reference proteome</keyword>
<dbReference type="GeneID" id="30411881"/>